<feature type="compositionally biased region" description="Polar residues" evidence="1">
    <location>
        <begin position="1"/>
        <end position="16"/>
    </location>
</feature>
<dbReference type="Proteomes" id="UP000234474">
    <property type="component" value="Unassembled WGS sequence"/>
</dbReference>
<keyword evidence="3" id="KW-1185">Reference proteome</keyword>
<evidence type="ECO:0000256" key="1">
    <source>
        <dbReference type="SAM" id="MobiDB-lite"/>
    </source>
</evidence>
<accession>A0A2I1CER5</accession>
<name>A0A2I1CER5_ASPN1</name>
<reference evidence="3" key="1">
    <citation type="journal article" date="2018" name="Proc. Natl. Acad. Sci. U.S.A.">
        <title>Linking secondary metabolites to gene clusters through genome sequencing of six diverse Aspergillus species.</title>
        <authorList>
            <person name="Kaerboelling I."/>
            <person name="Vesth T.C."/>
            <person name="Frisvad J.C."/>
            <person name="Nybo J.L."/>
            <person name="Theobald S."/>
            <person name="Kuo A."/>
            <person name="Bowyer P."/>
            <person name="Matsuda Y."/>
            <person name="Mondo S."/>
            <person name="Lyhne E.K."/>
            <person name="Kogle M.E."/>
            <person name="Clum A."/>
            <person name="Lipzen A."/>
            <person name="Salamov A."/>
            <person name="Ngan C.Y."/>
            <person name="Daum C."/>
            <person name="Chiniquy J."/>
            <person name="Barry K."/>
            <person name="LaButti K."/>
            <person name="Haridas S."/>
            <person name="Simmons B.A."/>
            <person name="Magnuson J.K."/>
            <person name="Mortensen U.H."/>
            <person name="Larsen T.O."/>
            <person name="Grigoriev I.V."/>
            <person name="Baker S.E."/>
            <person name="Andersen M.R."/>
        </authorList>
    </citation>
    <scope>NUCLEOTIDE SEQUENCE [LARGE SCALE GENOMIC DNA]</scope>
    <source>
        <strain evidence="3">IBT 16806</strain>
    </source>
</reference>
<comment type="caution">
    <text evidence="2">The sequence shown here is derived from an EMBL/GenBank/DDBJ whole genome shotgun (WGS) entry which is preliminary data.</text>
</comment>
<dbReference type="GeneID" id="36534438"/>
<dbReference type="VEuPathDB" id="FungiDB:P174DRAFT_440707"/>
<gene>
    <name evidence="2" type="ORF">P174DRAFT_440707</name>
</gene>
<evidence type="ECO:0000313" key="2">
    <source>
        <dbReference type="EMBL" id="PKX96116.1"/>
    </source>
</evidence>
<dbReference type="OrthoDB" id="5425548at2759"/>
<evidence type="ECO:0000313" key="3">
    <source>
        <dbReference type="Proteomes" id="UP000234474"/>
    </source>
</evidence>
<dbReference type="AlphaFoldDB" id="A0A2I1CER5"/>
<dbReference type="RefSeq" id="XP_024684711.1">
    <property type="nucleotide sequence ID" value="XM_024827113.1"/>
</dbReference>
<proteinExistence type="predicted"/>
<protein>
    <submittedName>
        <fullName evidence="2">Uncharacterized protein</fullName>
    </submittedName>
</protein>
<organism evidence="2 3">
    <name type="scientific">Aspergillus novofumigatus (strain IBT 16806)</name>
    <dbReference type="NCBI Taxonomy" id="1392255"/>
    <lineage>
        <taxon>Eukaryota</taxon>
        <taxon>Fungi</taxon>
        <taxon>Dikarya</taxon>
        <taxon>Ascomycota</taxon>
        <taxon>Pezizomycotina</taxon>
        <taxon>Eurotiomycetes</taxon>
        <taxon>Eurotiomycetidae</taxon>
        <taxon>Eurotiales</taxon>
        <taxon>Aspergillaceae</taxon>
        <taxon>Aspergillus</taxon>
        <taxon>Aspergillus subgen. Fumigati</taxon>
    </lineage>
</organism>
<sequence>MSLRVATTSVRTSGRPQHSIDEEPSFRDDCAFLLVKEEDLHAFQRVLWNLNPFCVKRRLRGGVDILDPLSISRYADLKKRIRTNRVIVCKYGSSTDLTVGCLVELTRRPPLGWYGDEDDNDLQMDMDVNEWMGLVKWIGLPFSAPGDSGSLVFTMVDGIMAPLGIHVGAPENTNSSYFISIETFCFAAEAEGWEPRFASC</sequence>
<dbReference type="EMBL" id="MSZS01000003">
    <property type="protein sequence ID" value="PKX96116.1"/>
    <property type="molecule type" value="Genomic_DNA"/>
</dbReference>
<feature type="region of interest" description="Disordered" evidence="1">
    <location>
        <begin position="1"/>
        <end position="22"/>
    </location>
</feature>